<dbReference type="GO" id="GO:0016787">
    <property type="term" value="F:hydrolase activity"/>
    <property type="evidence" value="ECO:0007669"/>
    <property type="project" value="UniProtKB-KW"/>
</dbReference>
<dbReference type="InterPro" id="IPR012933">
    <property type="entry name" value="HicA_mRNA_interferase"/>
</dbReference>
<reference evidence="8 9" key="1">
    <citation type="journal article" date="2015" name="Nature">
        <title>rRNA introns, odd ribosomes, and small enigmatic genomes across a large radiation of phyla.</title>
        <authorList>
            <person name="Brown C.T."/>
            <person name="Hug L.A."/>
            <person name="Thomas B.C."/>
            <person name="Sharon I."/>
            <person name="Castelle C.J."/>
            <person name="Singh A."/>
            <person name="Wilkins M.J."/>
            <person name="Williams K.H."/>
            <person name="Banfield J.F."/>
        </authorList>
    </citation>
    <scope>NUCLEOTIDE SEQUENCE [LARGE SCALE GENOMIC DNA]</scope>
</reference>
<evidence type="ECO:0000256" key="6">
    <source>
        <dbReference type="ARBA" id="ARBA00022884"/>
    </source>
</evidence>
<proteinExistence type="inferred from homology"/>
<organism evidence="8 9">
    <name type="scientific">Candidatus Kaiserbacteria bacterium GW2011_GWA2_49_19</name>
    <dbReference type="NCBI Taxonomy" id="1618669"/>
    <lineage>
        <taxon>Bacteria</taxon>
        <taxon>Candidatus Kaiseribacteriota</taxon>
    </lineage>
</organism>
<accession>A0A0G1VSF9</accession>
<dbReference type="GO" id="GO:0004519">
    <property type="term" value="F:endonuclease activity"/>
    <property type="evidence" value="ECO:0007669"/>
    <property type="project" value="UniProtKB-KW"/>
</dbReference>
<gene>
    <name evidence="8" type="ORF">UY44_C0002G0041</name>
</gene>
<evidence type="ECO:0000256" key="2">
    <source>
        <dbReference type="ARBA" id="ARBA00022649"/>
    </source>
</evidence>
<evidence type="ECO:0000256" key="3">
    <source>
        <dbReference type="ARBA" id="ARBA00022722"/>
    </source>
</evidence>
<keyword evidence="2" id="KW-1277">Toxin-antitoxin system</keyword>
<dbReference type="GO" id="GO:0003729">
    <property type="term" value="F:mRNA binding"/>
    <property type="evidence" value="ECO:0007669"/>
    <property type="project" value="InterPro"/>
</dbReference>
<sequence>MSRLPRIPGKEIIRKLKRAGYTEARQHGSHVWLVHESRPPTGVPLHDIIGPGLLRQILRETKLTSEEFIEL</sequence>
<evidence type="ECO:0000313" key="9">
    <source>
        <dbReference type="Proteomes" id="UP000033965"/>
    </source>
</evidence>
<protein>
    <submittedName>
        <fullName evidence="8">YcfA family protein</fullName>
    </submittedName>
</protein>
<comment type="similarity">
    <text evidence="1">Belongs to the HicA mRNA interferase family.</text>
</comment>
<dbReference type="SUPFAM" id="SSF54786">
    <property type="entry name" value="YcfA/nrd intein domain"/>
    <property type="match status" value="1"/>
</dbReference>
<evidence type="ECO:0000256" key="7">
    <source>
        <dbReference type="ARBA" id="ARBA00023016"/>
    </source>
</evidence>
<keyword evidence="4" id="KW-0255">Endonuclease</keyword>
<evidence type="ECO:0000256" key="1">
    <source>
        <dbReference type="ARBA" id="ARBA00006620"/>
    </source>
</evidence>
<keyword evidence="5" id="KW-0378">Hydrolase</keyword>
<evidence type="ECO:0000256" key="4">
    <source>
        <dbReference type="ARBA" id="ARBA00022759"/>
    </source>
</evidence>
<comment type="caution">
    <text evidence="8">The sequence shown here is derived from an EMBL/GenBank/DDBJ whole genome shotgun (WGS) entry which is preliminary data.</text>
</comment>
<evidence type="ECO:0000313" key="8">
    <source>
        <dbReference type="EMBL" id="KKW09401.1"/>
    </source>
</evidence>
<evidence type="ECO:0000256" key="5">
    <source>
        <dbReference type="ARBA" id="ARBA00022801"/>
    </source>
</evidence>
<dbReference type="Pfam" id="PF07927">
    <property type="entry name" value="HicA_toxin"/>
    <property type="match status" value="1"/>
</dbReference>
<dbReference type="Proteomes" id="UP000033965">
    <property type="component" value="Unassembled WGS sequence"/>
</dbReference>
<dbReference type="EMBL" id="LCPZ01000002">
    <property type="protein sequence ID" value="KKW09401.1"/>
    <property type="molecule type" value="Genomic_DNA"/>
</dbReference>
<name>A0A0G1VSF9_9BACT</name>
<dbReference type="Gene3D" id="3.30.920.30">
    <property type="entry name" value="Hypothetical protein"/>
    <property type="match status" value="1"/>
</dbReference>
<keyword evidence="7" id="KW-0346">Stress response</keyword>
<dbReference type="AlphaFoldDB" id="A0A0G1VSF9"/>
<keyword evidence="3" id="KW-0540">Nuclease</keyword>
<dbReference type="InterPro" id="IPR038570">
    <property type="entry name" value="HicA_sf"/>
</dbReference>
<keyword evidence="6" id="KW-0694">RNA-binding</keyword>